<reference evidence="2 3" key="1">
    <citation type="submission" date="2020-10" db="EMBL/GenBank/DDBJ databases">
        <title>Trueperella pecoris sp. nov. isolated from bovine and porcine specimens.</title>
        <authorList>
            <person name="Schoenecker L."/>
            <person name="Schnydrig P."/>
            <person name="Brodard I."/>
            <person name="Thomann A."/>
            <person name="Hemphill A."/>
            <person name="Rodriguez-Campos S."/>
            <person name="Perreten V."/>
            <person name="Jores J."/>
            <person name="Kittl S."/>
        </authorList>
    </citation>
    <scope>NUCLEOTIDE SEQUENCE [LARGE SCALE GENOMIC DNA]</scope>
    <source>
        <strain evidence="2 3">19OD0592</strain>
    </source>
</reference>
<name>A0A7M1QZM1_9ACTO</name>
<feature type="region of interest" description="Disordered" evidence="1">
    <location>
        <begin position="1"/>
        <end position="63"/>
    </location>
</feature>
<evidence type="ECO:0000256" key="1">
    <source>
        <dbReference type="SAM" id="MobiDB-lite"/>
    </source>
</evidence>
<protein>
    <submittedName>
        <fullName evidence="2">Uncharacterized protein</fullName>
    </submittedName>
</protein>
<dbReference type="EMBL" id="CP063212">
    <property type="protein sequence ID" value="QOR47469.1"/>
    <property type="molecule type" value="Genomic_DNA"/>
</dbReference>
<sequence>MTKSRHEGGHHAGHPLTIASRRTRQLPPDAVASANDAVTSANDAEPQPTPTRRRQGRLGGQAR</sequence>
<evidence type="ECO:0000313" key="2">
    <source>
        <dbReference type="EMBL" id="QOR47469.1"/>
    </source>
</evidence>
<organism evidence="2 3">
    <name type="scientific">Trueperella pecoris</name>
    <dbReference type="NCBI Taxonomy" id="2733571"/>
    <lineage>
        <taxon>Bacteria</taxon>
        <taxon>Bacillati</taxon>
        <taxon>Actinomycetota</taxon>
        <taxon>Actinomycetes</taxon>
        <taxon>Actinomycetales</taxon>
        <taxon>Actinomycetaceae</taxon>
        <taxon>Trueperella</taxon>
    </lineage>
</organism>
<dbReference type="RefSeq" id="WP_197552680.1">
    <property type="nucleotide sequence ID" value="NZ_CP063212.1"/>
</dbReference>
<dbReference type="AlphaFoldDB" id="A0A7M1QZM1"/>
<feature type="compositionally biased region" description="Basic and acidic residues" evidence="1">
    <location>
        <begin position="1"/>
        <end position="10"/>
    </location>
</feature>
<proteinExistence type="predicted"/>
<accession>A0A7M1QZM1</accession>
<gene>
    <name evidence="2" type="ORF">INS90_09515</name>
</gene>
<dbReference type="Proteomes" id="UP000594961">
    <property type="component" value="Chromosome"/>
</dbReference>
<evidence type="ECO:0000313" key="3">
    <source>
        <dbReference type="Proteomes" id="UP000594961"/>
    </source>
</evidence>